<organism evidence="1">
    <name type="scientific">Fervidobacterium pennivorans</name>
    <dbReference type="NCBI Taxonomy" id="93466"/>
    <lineage>
        <taxon>Bacteria</taxon>
        <taxon>Thermotogati</taxon>
        <taxon>Thermotogota</taxon>
        <taxon>Thermotogae</taxon>
        <taxon>Thermotogales</taxon>
        <taxon>Fervidobacteriaceae</taxon>
        <taxon>Fervidobacterium</taxon>
    </lineage>
</organism>
<reference evidence="1" key="1">
    <citation type="journal article" date="2020" name="mSystems">
        <title>Genome- and Community-Level Interaction Insights into Carbon Utilization and Element Cycling Functions of Hydrothermarchaeota in Hydrothermal Sediment.</title>
        <authorList>
            <person name="Zhou Z."/>
            <person name="Liu Y."/>
            <person name="Xu W."/>
            <person name="Pan J."/>
            <person name="Luo Z.H."/>
            <person name="Li M."/>
        </authorList>
    </citation>
    <scope>NUCLEOTIDE SEQUENCE [LARGE SCALE GENOMIC DNA]</scope>
    <source>
        <strain evidence="1">SpSt-61</strain>
    </source>
</reference>
<dbReference type="SUPFAM" id="SSF47598">
    <property type="entry name" value="Ribbon-helix-helix"/>
    <property type="match status" value="1"/>
</dbReference>
<dbReference type="AlphaFoldDB" id="A0A7V4NF17"/>
<dbReference type="EMBL" id="DSZZ01000119">
    <property type="protein sequence ID" value="HGU52395.1"/>
    <property type="molecule type" value="Genomic_DNA"/>
</dbReference>
<proteinExistence type="predicted"/>
<comment type="caution">
    <text evidence="1">The sequence shown here is derived from an EMBL/GenBank/DDBJ whole genome shotgun (WGS) entry which is preliminary data.</text>
</comment>
<dbReference type="InterPro" id="IPR013321">
    <property type="entry name" value="Arc_rbn_hlx_hlx"/>
</dbReference>
<dbReference type="Gene3D" id="1.10.1220.10">
    <property type="entry name" value="Met repressor-like"/>
    <property type="match status" value="1"/>
</dbReference>
<dbReference type="InterPro" id="IPR010985">
    <property type="entry name" value="Ribbon_hlx_hlx"/>
</dbReference>
<evidence type="ECO:0000313" key="1">
    <source>
        <dbReference type="EMBL" id="HGU52395.1"/>
    </source>
</evidence>
<name>A0A7V4NF17_FERPE</name>
<protein>
    <submittedName>
        <fullName evidence="1">Arc family DNA-binding protein</fullName>
    </submittedName>
</protein>
<keyword evidence="1" id="KW-0238">DNA-binding</keyword>
<sequence>MPSRKRQFTLRLDEDNFLKIKYIAQQNRRSTANQIEFLIEQHIREWEKTHGEIDVSLVEEDDN</sequence>
<gene>
    <name evidence="1" type="ORF">ENT78_02540</name>
</gene>
<dbReference type="GO" id="GO:0006355">
    <property type="term" value="P:regulation of DNA-templated transcription"/>
    <property type="evidence" value="ECO:0007669"/>
    <property type="project" value="InterPro"/>
</dbReference>
<dbReference type="GO" id="GO:0003677">
    <property type="term" value="F:DNA binding"/>
    <property type="evidence" value="ECO:0007669"/>
    <property type="project" value="UniProtKB-KW"/>
</dbReference>
<accession>A0A7V4NF17</accession>